<dbReference type="Pfam" id="PF00043">
    <property type="entry name" value="GST_C"/>
    <property type="match status" value="1"/>
</dbReference>
<evidence type="ECO:0000259" key="3">
    <source>
        <dbReference type="PROSITE" id="PS50405"/>
    </source>
</evidence>
<dbReference type="Pfam" id="PF02798">
    <property type="entry name" value="GST_N"/>
    <property type="match status" value="1"/>
</dbReference>
<organism evidence="5 6">
    <name type="scientific">Pseudomonas reinekei</name>
    <dbReference type="NCBI Taxonomy" id="395598"/>
    <lineage>
        <taxon>Bacteria</taxon>
        <taxon>Pseudomonadati</taxon>
        <taxon>Pseudomonadota</taxon>
        <taxon>Gammaproteobacteria</taxon>
        <taxon>Pseudomonadales</taxon>
        <taxon>Pseudomonadaceae</taxon>
        <taxon>Pseudomonas</taxon>
    </lineage>
</organism>
<sequence length="201" mass="23003">MLRLYDSRMSGNAWKVRILLNQLGQPYERITLDLAKGEQLTPQFQQLNRFCRVPVLQLDDGRTVVESGAILLHLAEGSRYLPDDPWLRSQVTGWLSFEQGDLQKPLALCRVYHLKGITEQMAAQIEQFHNEGYLALARLEQWLVQHTWLVGDHYTVADLGLFAYVSLASQGGFDMHRFTAIGQWLERVKNQPGWVELLPAG</sequence>
<dbReference type="SFLD" id="SFLDS00019">
    <property type="entry name" value="Glutathione_Transferase_(cytos"/>
    <property type="match status" value="1"/>
</dbReference>
<evidence type="ECO:0000259" key="2">
    <source>
        <dbReference type="PROSITE" id="PS50404"/>
    </source>
</evidence>
<dbReference type="InterPro" id="IPR010987">
    <property type="entry name" value="Glutathione-S-Trfase_C-like"/>
</dbReference>
<name>A0A1Q9X388_PSERE</name>
<dbReference type="PROSITE" id="PS50404">
    <property type="entry name" value="GST_NTER"/>
    <property type="match status" value="1"/>
</dbReference>
<dbReference type="InterPro" id="IPR004046">
    <property type="entry name" value="GST_C"/>
</dbReference>
<dbReference type="EMBL" id="MSTQ01000002">
    <property type="protein sequence ID" value="OLU05473.1"/>
    <property type="molecule type" value="Genomic_DNA"/>
</dbReference>
<proteinExistence type="inferred from homology"/>
<dbReference type="Proteomes" id="UP000186756">
    <property type="component" value="Unassembled WGS sequence"/>
</dbReference>
<dbReference type="InterPro" id="IPR036282">
    <property type="entry name" value="Glutathione-S-Trfase_C_sf"/>
</dbReference>
<evidence type="ECO:0000313" key="4">
    <source>
        <dbReference type="EMBL" id="KAB0488039.1"/>
    </source>
</evidence>
<dbReference type="CDD" id="cd03056">
    <property type="entry name" value="GST_N_4"/>
    <property type="match status" value="1"/>
</dbReference>
<dbReference type="GO" id="GO:0016740">
    <property type="term" value="F:transferase activity"/>
    <property type="evidence" value="ECO:0007669"/>
    <property type="project" value="UniProtKB-KW"/>
</dbReference>
<dbReference type="PANTHER" id="PTHR44051">
    <property type="entry name" value="GLUTATHIONE S-TRANSFERASE-RELATED"/>
    <property type="match status" value="1"/>
</dbReference>
<keyword evidence="5" id="KW-0808">Transferase</keyword>
<dbReference type="SUPFAM" id="SSF47616">
    <property type="entry name" value="GST C-terminal domain-like"/>
    <property type="match status" value="1"/>
</dbReference>
<reference evidence="4 7" key="3">
    <citation type="submission" date="2019-09" db="EMBL/GenBank/DDBJ databases">
        <title>Draft genome sequences of 48 bacterial type strains from the CCUG.</title>
        <authorList>
            <person name="Tunovic T."/>
            <person name="Pineiro-Iglesias B."/>
            <person name="Unosson C."/>
            <person name="Inganas E."/>
            <person name="Ohlen M."/>
            <person name="Cardew S."/>
            <person name="Jensie-Markopoulos S."/>
            <person name="Salva-Serra F."/>
            <person name="Jaen-Luchoro D."/>
            <person name="Karlsson R."/>
            <person name="Svensson-Stadler L."/>
            <person name="Chun J."/>
            <person name="Moore E."/>
        </authorList>
    </citation>
    <scope>NUCLEOTIDE SEQUENCE [LARGE SCALE GENOMIC DNA]</scope>
    <source>
        <strain evidence="4 7">CCUG 53116</strain>
    </source>
</reference>
<dbReference type="SUPFAM" id="SSF52833">
    <property type="entry name" value="Thioredoxin-like"/>
    <property type="match status" value="1"/>
</dbReference>
<dbReference type="Gene3D" id="3.40.30.10">
    <property type="entry name" value="Glutaredoxin"/>
    <property type="match status" value="1"/>
</dbReference>
<dbReference type="InterPro" id="IPR004045">
    <property type="entry name" value="Glutathione_S-Trfase_N"/>
</dbReference>
<evidence type="ECO:0000313" key="7">
    <source>
        <dbReference type="Proteomes" id="UP000460142"/>
    </source>
</evidence>
<dbReference type="Proteomes" id="UP000460142">
    <property type="component" value="Unassembled WGS sequence"/>
</dbReference>
<dbReference type="AlphaFoldDB" id="A0A1Q9X388"/>
<reference evidence="6" key="1">
    <citation type="submission" date="2017-01" db="EMBL/GenBank/DDBJ databases">
        <authorList>
            <person name="Poblete-Castro I."/>
        </authorList>
    </citation>
    <scope>NUCLEOTIDE SEQUENCE [LARGE SCALE GENOMIC DNA]</scope>
    <source>
        <strain evidence="6">DSM 18361 / CCUG 53116 / MT1</strain>
    </source>
</reference>
<dbReference type="InterPro" id="IPR040079">
    <property type="entry name" value="Glutathione_S-Trfase"/>
</dbReference>
<comment type="similarity">
    <text evidence="1">Belongs to the GST superfamily.</text>
</comment>
<accession>A0A1Q9X388</accession>
<protein>
    <submittedName>
        <fullName evidence="4 5">Glutathione S-transferase</fullName>
    </submittedName>
</protein>
<evidence type="ECO:0000313" key="6">
    <source>
        <dbReference type="Proteomes" id="UP000186756"/>
    </source>
</evidence>
<reference evidence="5" key="2">
    <citation type="submission" date="2017-01" db="EMBL/GenBank/DDBJ databases">
        <authorList>
            <person name="Mah S.A."/>
            <person name="Swanson W.J."/>
            <person name="Moy G.W."/>
            <person name="Vacquier V.D."/>
        </authorList>
    </citation>
    <scope>NUCLEOTIDE SEQUENCE [LARGE SCALE GENOMIC DNA]</scope>
    <source>
        <strain evidence="5">MT1</strain>
    </source>
</reference>
<feature type="domain" description="GST C-terminal" evidence="3">
    <location>
        <begin position="84"/>
        <end position="201"/>
    </location>
</feature>
<comment type="caution">
    <text evidence="5">The sequence shown here is derived from an EMBL/GenBank/DDBJ whole genome shotgun (WGS) entry which is preliminary data.</text>
</comment>
<dbReference type="PANTHER" id="PTHR44051:SF2">
    <property type="entry name" value="HYPOTHETICAL GLUTATHIONE S-TRANSFERASE LIKE PROTEIN"/>
    <property type="match status" value="1"/>
</dbReference>
<dbReference type="PROSITE" id="PS50405">
    <property type="entry name" value="GST_CTER"/>
    <property type="match status" value="1"/>
</dbReference>
<evidence type="ECO:0000256" key="1">
    <source>
        <dbReference type="RuleBase" id="RU003494"/>
    </source>
</evidence>
<dbReference type="SFLD" id="SFLDG00358">
    <property type="entry name" value="Main_(cytGST)"/>
    <property type="match status" value="1"/>
</dbReference>
<dbReference type="InterPro" id="IPR036249">
    <property type="entry name" value="Thioredoxin-like_sf"/>
</dbReference>
<keyword evidence="6" id="KW-1185">Reference proteome</keyword>
<gene>
    <name evidence="5" type="ORF">BVK86_04175</name>
    <name evidence="4" type="ORF">F7R15_04185</name>
</gene>
<dbReference type="OrthoDB" id="9797500at2"/>
<evidence type="ECO:0000313" key="5">
    <source>
        <dbReference type="EMBL" id="OLU05473.1"/>
    </source>
</evidence>
<feature type="domain" description="GST N-terminal" evidence="2">
    <location>
        <begin position="1"/>
        <end position="82"/>
    </location>
</feature>
<dbReference type="Gene3D" id="1.20.1050.10">
    <property type="match status" value="1"/>
</dbReference>
<dbReference type="EMBL" id="VZPS01000002">
    <property type="protein sequence ID" value="KAB0488039.1"/>
    <property type="molecule type" value="Genomic_DNA"/>
</dbReference>